<dbReference type="GO" id="GO:0005829">
    <property type="term" value="C:cytosol"/>
    <property type="evidence" value="ECO:0007669"/>
    <property type="project" value="TreeGrafter"/>
</dbReference>
<sequence length="481" mass="54002">MAGQNQQDVPEGVFSILDTDLYKLTMQACILRYFPDIEATYHLTNRTPNMKLSRTAVQWLQKQIDRLANIRLTPDEFQFLGATCPYLNQAYLAYLEQFQFKPSEQVSLKFHAESSEGDEELGGIELKISGRWIETILYEIPLLALVSEAYFKFRDRDWNYDGQVEKAKEKGTQLLKAGCRFSEFGSRRRRNYHAQKLVLQGMIEAKNDGENNGWPGQLTGTSNVHFAMSMGLQPVGTVAHEWFMGIAAATNDYENANEIGLRCWINTFGEGVLAVMLTDTFGTPAFLKAFRKKIRPADMFDHRLAGLPQRRGSMTDAQASELHGLYERIEQSTAGTEKTFAQAYTGVRQDSGDPLEFIQSMRKFYDQEGITDQKSIVFSDSLTTDLCLKYKAAAEASGFQPSFGVGTFFTNDFVSTTTGHKSTPMNIVIKISSASGNPAIKISDNIGKNTGDSETVKEVKRRLGYVEHEWVGGDESARWGK</sequence>
<evidence type="ECO:0000256" key="2">
    <source>
        <dbReference type="ARBA" id="ARBA00010897"/>
    </source>
</evidence>
<evidence type="ECO:0000259" key="9">
    <source>
        <dbReference type="Pfam" id="PF17767"/>
    </source>
</evidence>
<dbReference type="GO" id="GO:0016757">
    <property type="term" value="F:glycosyltransferase activity"/>
    <property type="evidence" value="ECO:0007669"/>
    <property type="project" value="UniProtKB-KW"/>
</dbReference>
<dbReference type="GO" id="GO:0004516">
    <property type="term" value="F:nicotinate phosphoribosyltransferase activity"/>
    <property type="evidence" value="ECO:0007669"/>
    <property type="project" value="UniProtKB-EC"/>
</dbReference>
<dbReference type="InterPro" id="IPR041525">
    <property type="entry name" value="N/Namide_PRibTrfase"/>
</dbReference>
<evidence type="ECO:0000256" key="1">
    <source>
        <dbReference type="ARBA" id="ARBA00004952"/>
    </source>
</evidence>
<keyword evidence="10" id="KW-0808">Transferase</keyword>
<evidence type="ECO:0000313" key="11">
    <source>
        <dbReference type="Proteomes" id="UP000504638"/>
    </source>
</evidence>
<keyword evidence="10 12" id="KW-0328">Glycosyltransferase</keyword>
<comment type="pathway">
    <text evidence="1">Cofactor biosynthesis; NAD(+) biosynthesis; nicotinate D-ribonucleotide from nicotinate: step 1/1.</text>
</comment>
<protein>
    <recommendedName>
        <fullName evidence="3">nicotinate phosphoribosyltransferase</fullName>
        <ecNumber evidence="3">6.3.4.21</ecNumber>
    </recommendedName>
</protein>
<evidence type="ECO:0000256" key="4">
    <source>
        <dbReference type="ARBA" id="ARBA00022553"/>
    </source>
</evidence>
<comment type="similarity">
    <text evidence="2">Belongs to the NAPRTase family.</text>
</comment>
<evidence type="ECO:0000313" key="10">
    <source>
        <dbReference type="EMBL" id="KAF1810383.1"/>
    </source>
</evidence>
<dbReference type="Pfam" id="PF04095">
    <property type="entry name" value="NAPRTase"/>
    <property type="match status" value="2"/>
</dbReference>
<feature type="domain" description="Nicotinate phosphoribosyltransferase N-terminal" evidence="9">
    <location>
        <begin position="17"/>
        <end position="147"/>
    </location>
</feature>
<dbReference type="InterPro" id="IPR040727">
    <property type="entry name" value="NAPRTase_N"/>
</dbReference>
<dbReference type="SUPFAM" id="SSF51690">
    <property type="entry name" value="Nicotinate/Quinolinate PRTase C-terminal domain-like"/>
    <property type="match status" value="1"/>
</dbReference>
<organism evidence="10">
    <name type="scientific">Eremomyces bilateralis CBS 781.70</name>
    <dbReference type="NCBI Taxonomy" id="1392243"/>
    <lineage>
        <taxon>Eukaryota</taxon>
        <taxon>Fungi</taxon>
        <taxon>Dikarya</taxon>
        <taxon>Ascomycota</taxon>
        <taxon>Pezizomycotina</taxon>
        <taxon>Dothideomycetes</taxon>
        <taxon>Dothideomycetes incertae sedis</taxon>
        <taxon>Eremomycetales</taxon>
        <taxon>Eremomycetaceae</taxon>
        <taxon>Eremomyces</taxon>
    </lineage>
</organism>
<dbReference type="PIRSF" id="PIRSF000484">
    <property type="entry name" value="NAPRT"/>
    <property type="match status" value="1"/>
</dbReference>
<dbReference type="Gene3D" id="3.20.140.10">
    <property type="entry name" value="nicotinate phosphoribosyltransferase"/>
    <property type="match status" value="1"/>
</dbReference>
<keyword evidence="4" id="KW-0597">Phosphoprotein</keyword>
<evidence type="ECO:0000256" key="5">
    <source>
        <dbReference type="ARBA" id="ARBA00022598"/>
    </source>
</evidence>
<name>A0A6G1FX70_9PEZI</name>
<evidence type="ECO:0000256" key="7">
    <source>
        <dbReference type="ARBA" id="ARBA00048668"/>
    </source>
</evidence>
<evidence type="ECO:0000313" key="12">
    <source>
        <dbReference type="RefSeq" id="XP_033532014.1"/>
    </source>
</evidence>
<keyword evidence="11" id="KW-1185">Reference proteome</keyword>
<evidence type="ECO:0000256" key="6">
    <source>
        <dbReference type="ARBA" id="ARBA00022642"/>
    </source>
</evidence>
<dbReference type="PANTHER" id="PTHR11098">
    <property type="entry name" value="NICOTINATE PHOSPHORIBOSYLTRANSFERASE"/>
    <property type="match status" value="1"/>
</dbReference>
<dbReference type="Proteomes" id="UP000504638">
    <property type="component" value="Unplaced"/>
</dbReference>
<dbReference type="GO" id="GO:0034355">
    <property type="term" value="P:NAD+ biosynthetic process via the salvage pathway"/>
    <property type="evidence" value="ECO:0007669"/>
    <property type="project" value="TreeGrafter"/>
</dbReference>
<dbReference type="Pfam" id="PF17767">
    <property type="entry name" value="NAPRTase_N"/>
    <property type="match status" value="1"/>
</dbReference>
<proteinExistence type="inferred from homology"/>
<evidence type="ECO:0000259" key="8">
    <source>
        <dbReference type="Pfam" id="PF04095"/>
    </source>
</evidence>
<keyword evidence="5" id="KW-0436">Ligase</keyword>
<dbReference type="OrthoDB" id="193380at2759"/>
<dbReference type="PANTHER" id="PTHR11098:SF1">
    <property type="entry name" value="NICOTINATE PHOSPHORIBOSYLTRANSFERASE"/>
    <property type="match status" value="1"/>
</dbReference>
<evidence type="ECO:0000256" key="3">
    <source>
        <dbReference type="ARBA" id="ARBA00013236"/>
    </source>
</evidence>
<feature type="domain" description="Nicotinate/nicotinamide phosphoribosyltransferase" evidence="8">
    <location>
        <begin position="332"/>
        <end position="464"/>
    </location>
</feature>
<dbReference type="EMBL" id="ML975166">
    <property type="protein sequence ID" value="KAF1810383.1"/>
    <property type="molecule type" value="Genomic_DNA"/>
</dbReference>
<dbReference type="InterPro" id="IPR036068">
    <property type="entry name" value="Nicotinate_pribotase-like_C"/>
</dbReference>
<feature type="domain" description="Nicotinate/nicotinamide phosphoribosyltransferase" evidence="8">
    <location>
        <begin position="179"/>
        <end position="293"/>
    </location>
</feature>
<dbReference type="AlphaFoldDB" id="A0A6G1FX70"/>
<dbReference type="GeneID" id="54417727"/>
<dbReference type="SUPFAM" id="SSF54675">
    <property type="entry name" value="Nicotinate/Quinolinate PRTase N-terminal domain-like"/>
    <property type="match status" value="1"/>
</dbReference>
<comment type="catalytic activity">
    <reaction evidence="7">
        <text>5-phospho-alpha-D-ribose 1-diphosphate + nicotinate + ATP + H2O = nicotinate beta-D-ribonucleotide + ADP + phosphate + diphosphate</text>
        <dbReference type="Rhea" id="RHEA:36163"/>
        <dbReference type="ChEBI" id="CHEBI:15377"/>
        <dbReference type="ChEBI" id="CHEBI:30616"/>
        <dbReference type="ChEBI" id="CHEBI:32544"/>
        <dbReference type="ChEBI" id="CHEBI:33019"/>
        <dbReference type="ChEBI" id="CHEBI:43474"/>
        <dbReference type="ChEBI" id="CHEBI:57502"/>
        <dbReference type="ChEBI" id="CHEBI:58017"/>
        <dbReference type="ChEBI" id="CHEBI:456216"/>
        <dbReference type="EC" id="6.3.4.21"/>
    </reaction>
</comment>
<reference evidence="10 12" key="1">
    <citation type="submission" date="2020-01" db="EMBL/GenBank/DDBJ databases">
        <authorList>
            <consortium name="DOE Joint Genome Institute"/>
            <person name="Haridas S."/>
            <person name="Albert R."/>
            <person name="Binder M."/>
            <person name="Bloem J."/>
            <person name="Labutti K."/>
            <person name="Salamov A."/>
            <person name="Andreopoulos B."/>
            <person name="Baker S.E."/>
            <person name="Barry K."/>
            <person name="Bills G."/>
            <person name="Bluhm B.H."/>
            <person name="Cannon C."/>
            <person name="Castanera R."/>
            <person name="Culley D.E."/>
            <person name="Daum C."/>
            <person name="Ezra D."/>
            <person name="Gonzalez J.B."/>
            <person name="Henrissat B."/>
            <person name="Kuo A."/>
            <person name="Liang C."/>
            <person name="Lipzen A."/>
            <person name="Lutzoni F."/>
            <person name="Magnuson J."/>
            <person name="Mondo S."/>
            <person name="Nolan M."/>
            <person name="Ohm R."/>
            <person name="Pangilinan J."/>
            <person name="Park H.-J."/>
            <person name="Ramirez L."/>
            <person name="Alfaro M."/>
            <person name="Sun H."/>
            <person name="Tritt A."/>
            <person name="Yoshinaga Y."/>
            <person name="Zwiers L.-H."/>
            <person name="Turgeon B.G."/>
            <person name="Goodwin S.B."/>
            <person name="Spatafora J.W."/>
            <person name="Crous P.W."/>
            <person name="Grigoriev I.V."/>
        </authorList>
    </citation>
    <scope>NUCLEOTIDE SEQUENCE</scope>
    <source>
        <strain evidence="10 12">CBS 781.70</strain>
    </source>
</reference>
<gene>
    <name evidence="10 12" type="ORF">P152DRAFT_420927</name>
</gene>
<dbReference type="InterPro" id="IPR007229">
    <property type="entry name" value="Nic_PRibTrfase-Fam"/>
</dbReference>
<dbReference type="UniPathway" id="UPA00253">
    <property type="reaction ID" value="UER00457"/>
</dbReference>
<accession>A0A6G1FX70</accession>
<reference evidence="12" key="2">
    <citation type="submission" date="2020-04" db="EMBL/GenBank/DDBJ databases">
        <authorList>
            <consortium name="NCBI Genome Project"/>
        </authorList>
    </citation>
    <scope>NUCLEOTIDE SEQUENCE</scope>
    <source>
        <strain evidence="12">CBS 781.70</strain>
    </source>
</reference>
<reference evidence="12" key="3">
    <citation type="submission" date="2025-04" db="UniProtKB">
        <authorList>
            <consortium name="RefSeq"/>
        </authorList>
    </citation>
    <scope>IDENTIFICATION</scope>
    <source>
        <strain evidence="12">CBS 781.70</strain>
    </source>
</reference>
<dbReference type="EC" id="6.3.4.21" evidence="3"/>
<dbReference type="RefSeq" id="XP_033532014.1">
    <property type="nucleotide sequence ID" value="XM_033677157.1"/>
</dbReference>
<keyword evidence="6" id="KW-0662">Pyridine nucleotide biosynthesis</keyword>